<proteinExistence type="predicted"/>
<dbReference type="AlphaFoldDB" id="A0A2J6PVH8"/>
<protein>
    <submittedName>
        <fullName evidence="1">Uncharacterized protein</fullName>
    </submittedName>
</protein>
<organism evidence="1 2">
    <name type="scientific">Hyaloscypha hepaticicola</name>
    <dbReference type="NCBI Taxonomy" id="2082293"/>
    <lineage>
        <taxon>Eukaryota</taxon>
        <taxon>Fungi</taxon>
        <taxon>Dikarya</taxon>
        <taxon>Ascomycota</taxon>
        <taxon>Pezizomycotina</taxon>
        <taxon>Leotiomycetes</taxon>
        <taxon>Helotiales</taxon>
        <taxon>Hyaloscyphaceae</taxon>
        <taxon>Hyaloscypha</taxon>
    </lineage>
</organism>
<sequence>MRNAASHERLFKSARDRTFNSAKDDKLEIEYSAGIGYWFSSSKEKVNIHRRLRKGVLPHIPLVIHQPGYWKCHVDHCATWFQLALIVCAPVTAVILHQMNLSVLSEIGNLARD</sequence>
<name>A0A2J6PVH8_9HELO</name>
<gene>
    <name evidence="1" type="ORF">NA56DRAFT_256696</name>
</gene>
<reference evidence="1" key="1">
    <citation type="submission" date="2016-05" db="EMBL/GenBank/DDBJ databases">
        <title>A degradative enzymes factory behind the ericoid mycorrhizal symbiosis.</title>
        <authorList>
            <consortium name="DOE Joint Genome Institute"/>
            <person name="Martino E."/>
            <person name="Morin E."/>
            <person name="Grelet G."/>
            <person name="Kuo A."/>
            <person name="Kohler A."/>
            <person name="Daghino S."/>
            <person name="Barry K."/>
            <person name="Choi C."/>
            <person name="Cichocki N."/>
            <person name="Clum A."/>
            <person name="Copeland A."/>
            <person name="Hainaut M."/>
            <person name="Haridas S."/>
            <person name="Labutti K."/>
            <person name="Lindquist E."/>
            <person name="Lipzen A."/>
            <person name="Khouja H.-R."/>
            <person name="Murat C."/>
            <person name="Ohm R."/>
            <person name="Olson A."/>
            <person name="Spatafora J."/>
            <person name="Veneault-Fourrey C."/>
            <person name="Henrissat B."/>
            <person name="Grigoriev I."/>
            <person name="Martin F."/>
            <person name="Perotto S."/>
        </authorList>
    </citation>
    <scope>NUCLEOTIDE SEQUENCE [LARGE SCALE GENOMIC DNA]</scope>
    <source>
        <strain evidence="1">UAMH 7357</strain>
    </source>
</reference>
<accession>A0A2J6PVH8</accession>
<dbReference type="Proteomes" id="UP000235672">
    <property type="component" value="Unassembled WGS sequence"/>
</dbReference>
<evidence type="ECO:0000313" key="1">
    <source>
        <dbReference type="EMBL" id="PMD18020.1"/>
    </source>
</evidence>
<keyword evidence="2" id="KW-1185">Reference proteome</keyword>
<evidence type="ECO:0000313" key="2">
    <source>
        <dbReference type="Proteomes" id="UP000235672"/>
    </source>
</evidence>
<dbReference type="EMBL" id="KZ613496">
    <property type="protein sequence ID" value="PMD18020.1"/>
    <property type="molecule type" value="Genomic_DNA"/>
</dbReference>